<gene>
    <name evidence="4" type="ordered locus">Arad_12304</name>
</gene>
<dbReference type="HOGENOM" id="CLU_007383_19_0_5"/>
<feature type="domain" description="NAD-dependent epimerase/dehydratase" evidence="3">
    <location>
        <begin position="7"/>
        <end position="203"/>
    </location>
</feature>
<accession>B9JQ87</accession>
<dbReference type="InterPro" id="IPR001509">
    <property type="entry name" value="Epimerase_deHydtase"/>
</dbReference>
<dbReference type="Gene3D" id="3.40.50.720">
    <property type="entry name" value="NAD(P)-binding Rossmann-like Domain"/>
    <property type="match status" value="1"/>
</dbReference>
<evidence type="ECO:0000313" key="5">
    <source>
        <dbReference type="Proteomes" id="UP000001600"/>
    </source>
</evidence>
<reference evidence="4 5" key="1">
    <citation type="journal article" date="2009" name="J. Bacteriol.">
        <title>Genome sequences of three Agrobacterium biovars help elucidate the evolution of multichromosome genomes in bacteria.</title>
        <authorList>
            <person name="Slater S.C."/>
            <person name="Goldman B.S."/>
            <person name="Goodner B."/>
            <person name="Setubal J.C."/>
            <person name="Farrand S.K."/>
            <person name="Nester E.W."/>
            <person name="Burr T.J."/>
            <person name="Banta L."/>
            <person name="Dickerman A.W."/>
            <person name="Paulsen I."/>
            <person name="Otten L."/>
            <person name="Suen G."/>
            <person name="Welch R."/>
            <person name="Almeida N.F."/>
            <person name="Arnold F."/>
            <person name="Burton O.T."/>
            <person name="Du Z."/>
            <person name="Ewing A."/>
            <person name="Godsy E."/>
            <person name="Heisel S."/>
            <person name="Houmiel K.L."/>
            <person name="Jhaveri J."/>
            <person name="Lu J."/>
            <person name="Miller N.M."/>
            <person name="Norton S."/>
            <person name="Chen Q."/>
            <person name="Phoolcharoen W."/>
            <person name="Ohlin V."/>
            <person name="Ondrusek D."/>
            <person name="Pride N."/>
            <person name="Stricklin S.L."/>
            <person name="Sun J."/>
            <person name="Wheeler C."/>
            <person name="Wilson L."/>
            <person name="Zhu H."/>
            <person name="Wood D.W."/>
        </authorList>
    </citation>
    <scope>NUCLEOTIDE SEQUENCE [LARGE SCALE GENOMIC DNA]</scope>
    <source>
        <strain evidence="5">K84 / ATCC BAA-868</strain>
        <plasmid evidence="4 5">pAtK84c</plasmid>
    </source>
</reference>
<dbReference type="KEGG" id="ara:Arad_12304"/>
<evidence type="ECO:0000256" key="2">
    <source>
        <dbReference type="ARBA" id="ARBA00023277"/>
    </source>
</evidence>
<dbReference type="Gene3D" id="3.90.25.10">
    <property type="entry name" value="UDP-galactose 4-epimerase, domain 1"/>
    <property type="match status" value="1"/>
</dbReference>
<dbReference type="SUPFAM" id="SSF51735">
    <property type="entry name" value="NAD(P)-binding Rossmann-fold domains"/>
    <property type="match status" value="1"/>
</dbReference>
<dbReference type="EMBL" id="CP000631">
    <property type="protein sequence ID" value="ACM31306.1"/>
    <property type="molecule type" value="Genomic_DNA"/>
</dbReference>
<keyword evidence="1" id="KW-0521">NADP</keyword>
<geneLocation type="plasmid" evidence="4 5">
    <name>pAtK84c</name>
</geneLocation>
<keyword evidence="2" id="KW-0119">Carbohydrate metabolism</keyword>
<dbReference type="Proteomes" id="UP000001600">
    <property type="component" value="Plasmid pAtK84c"/>
</dbReference>
<keyword evidence="4" id="KW-0614">Plasmid</keyword>
<dbReference type="PANTHER" id="PTHR43103">
    <property type="entry name" value="NUCLEOSIDE-DIPHOSPHATE-SUGAR EPIMERASE"/>
    <property type="match status" value="1"/>
</dbReference>
<dbReference type="InterPro" id="IPR036291">
    <property type="entry name" value="NAD(P)-bd_dom_sf"/>
</dbReference>
<evidence type="ECO:0000259" key="3">
    <source>
        <dbReference type="Pfam" id="PF01370"/>
    </source>
</evidence>
<sequence length="326" mass="34592">MAMRIGVTGAGGFVGSALVSVLAKGGLKDAGLGVELVAIDAQLPTSLPEATERAEGDLTDIGFLEQTFSRPFDVFYHLAAIPGGAAARDYDLGWRVNVEASVAVLNRLALQEKPARFVFASSIGVFGIPLPTDKVNDQTLPLPTMSYGAQKLIVEALVADFWRRGLIDGLAVRLPGIIARPRVRGGHLSAYMSDILHALRAGEPFLCPVASDATSWFMSRARCVENLIHAGSLPAERVGTRRAFNLPALTLSMRALVDGAAGHFGPQVQSLVTYEPNEALQAQFGSYPALLTPIADELGFTHDGDAKMLVARALDLSDQTSQRGAA</sequence>
<dbReference type="Pfam" id="PF01370">
    <property type="entry name" value="Epimerase"/>
    <property type="match status" value="1"/>
</dbReference>
<dbReference type="AlphaFoldDB" id="B9JQ87"/>
<name>B9JQ87_RHIR8</name>
<organism evidence="4 5">
    <name type="scientific">Rhizobium rhizogenes (strain K84 / ATCC BAA-868)</name>
    <name type="common">Agrobacterium radiobacter</name>
    <dbReference type="NCBI Taxonomy" id="311403"/>
    <lineage>
        <taxon>Bacteria</taxon>
        <taxon>Pseudomonadati</taxon>
        <taxon>Pseudomonadota</taxon>
        <taxon>Alphaproteobacteria</taxon>
        <taxon>Hyphomicrobiales</taxon>
        <taxon>Rhizobiaceae</taxon>
        <taxon>Rhizobium/Agrobacterium group</taxon>
        <taxon>Rhizobium</taxon>
    </lineage>
</organism>
<evidence type="ECO:0000313" key="4">
    <source>
        <dbReference type="EMBL" id="ACM31306.1"/>
    </source>
</evidence>
<proteinExistence type="predicted"/>
<protein>
    <submittedName>
        <fullName evidence="4">Nucleoside-diphosphate-sugar epimerase</fullName>
    </submittedName>
</protein>
<dbReference type="PANTHER" id="PTHR43103:SF3">
    <property type="entry name" value="ADP-L-GLYCERO-D-MANNO-HEPTOSE-6-EPIMERASE"/>
    <property type="match status" value="1"/>
</dbReference>
<evidence type="ECO:0000256" key="1">
    <source>
        <dbReference type="ARBA" id="ARBA00022857"/>
    </source>
</evidence>